<evidence type="ECO:0000256" key="5">
    <source>
        <dbReference type="SAM" id="MobiDB-lite"/>
    </source>
</evidence>
<keyword evidence="3" id="KW-0804">Transcription</keyword>
<evidence type="ECO:0000256" key="1">
    <source>
        <dbReference type="ARBA" id="ARBA00023015"/>
    </source>
</evidence>
<evidence type="ECO:0000256" key="2">
    <source>
        <dbReference type="ARBA" id="ARBA00023125"/>
    </source>
</evidence>
<gene>
    <name evidence="7" type="ORF">N7509_011723</name>
</gene>
<feature type="domain" description="Zn(2)-C6 fungal-type" evidence="6">
    <location>
        <begin position="27"/>
        <end position="57"/>
    </location>
</feature>
<dbReference type="GO" id="GO:0008270">
    <property type="term" value="F:zinc ion binding"/>
    <property type="evidence" value="ECO:0007669"/>
    <property type="project" value="InterPro"/>
</dbReference>
<dbReference type="OrthoDB" id="4356994at2759"/>
<dbReference type="InterPro" id="IPR036864">
    <property type="entry name" value="Zn2-C6_fun-type_DNA-bd_sf"/>
</dbReference>
<dbReference type="InterPro" id="IPR001138">
    <property type="entry name" value="Zn2Cys6_DnaBD"/>
</dbReference>
<dbReference type="SMART" id="SM00066">
    <property type="entry name" value="GAL4"/>
    <property type="match status" value="1"/>
</dbReference>
<protein>
    <recommendedName>
        <fullName evidence="6">Zn(2)-C6 fungal-type domain-containing protein</fullName>
    </recommendedName>
</protein>
<name>A0A9W9SJX2_9EURO</name>
<keyword evidence="1" id="KW-0805">Transcription regulation</keyword>
<dbReference type="PROSITE" id="PS50048">
    <property type="entry name" value="ZN2_CY6_FUNGAL_2"/>
    <property type="match status" value="1"/>
</dbReference>
<dbReference type="GO" id="GO:0003677">
    <property type="term" value="F:DNA binding"/>
    <property type="evidence" value="ECO:0007669"/>
    <property type="project" value="UniProtKB-KW"/>
</dbReference>
<keyword evidence="8" id="KW-1185">Reference proteome</keyword>
<dbReference type="CDD" id="cd12148">
    <property type="entry name" value="fungal_TF_MHR"/>
    <property type="match status" value="1"/>
</dbReference>
<evidence type="ECO:0000259" key="6">
    <source>
        <dbReference type="PROSITE" id="PS50048"/>
    </source>
</evidence>
<dbReference type="AlphaFoldDB" id="A0A9W9SJX2"/>
<dbReference type="GeneID" id="81375340"/>
<dbReference type="Gene3D" id="4.10.240.10">
    <property type="entry name" value="Zn(2)-C6 fungal-type DNA-binding domain"/>
    <property type="match status" value="1"/>
</dbReference>
<dbReference type="PANTHER" id="PTHR47785:SF5">
    <property type="entry name" value="ZN(II)2CYS6 TRANSCRIPTION FACTOR (EUROFUNG)"/>
    <property type="match status" value="1"/>
</dbReference>
<reference evidence="7" key="1">
    <citation type="submission" date="2022-12" db="EMBL/GenBank/DDBJ databases">
        <authorList>
            <person name="Petersen C."/>
        </authorList>
    </citation>
    <scope>NUCLEOTIDE SEQUENCE</scope>
    <source>
        <strain evidence="7">IBT 29677</strain>
    </source>
</reference>
<dbReference type="PROSITE" id="PS00463">
    <property type="entry name" value="ZN2_CY6_FUNGAL_1"/>
    <property type="match status" value="1"/>
</dbReference>
<dbReference type="Proteomes" id="UP001147747">
    <property type="component" value="Unassembled WGS sequence"/>
</dbReference>
<accession>A0A9W9SJX2</accession>
<dbReference type="EMBL" id="JAPZBU010000011">
    <property type="protein sequence ID" value="KAJ5378604.1"/>
    <property type="molecule type" value="Genomic_DNA"/>
</dbReference>
<organism evidence="7 8">
    <name type="scientific">Penicillium cosmopolitanum</name>
    <dbReference type="NCBI Taxonomy" id="1131564"/>
    <lineage>
        <taxon>Eukaryota</taxon>
        <taxon>Fungi</taxon>
        <taxon>Dikarya</taxon>
        <taxon>Ascomycota</taxon>
        <taxon>Pezizomycotina</taxon>
        <taxon>Eurotiomycetes</taxon>
        <taxon>Eurotiomycetidae</taxon>
        <taxon>Eurotiales</taxon>
        <taxon>Aspergillaceae</taxon>
        <taxon>Penicillium</taxon>
    </lineage>
</organism>
<dbReference type="Pfam" id="PF00172">
    <property type="entry name" value="Zn_clus"/>
    <property type="match status" value="1"/>
</dbReference>
<dbReference type="GO" id="GO:0000981">
    <property type="term" value="F:DNA-binding transcription factor activity, RNA polymerase II-specific"/>
    <property type="evidence" value="ECO:0007669"/>
    <property type="project" value="InterPro"/>
</dbReference>
<proteinExistence type="predicted"/>
<evidence type="ECO:0000256" key="3">
    <source>
        <dbReference type="ARBA" id="ARBA00023163"/>
    </source>
</evidence>
<keyword evidence="4" id="KW-0539">Nucleus</keyword>
<evidence type="ECO:0000313" key="8">
    <source>
        <dbReference type="Proteomes" id="UP001147747"/>
    </source>
</evidence>
<keyword evidence="2" id="KW-0238">DNA-binding</keyword>
<dbReference type="RefSeq" id="XP_056482390.1">
    <property type="nucleotide sequence ID" value="XM_056636360.1"/>
</dbReference>
<reference evidence="7" key="2">
    <citation type="journal article" date="2023" name="IMA Fungus">
        <title>Comparative genomic study of the Penicillium genus elucidates a diverse pangenome and 15 lateral gene transfer events.</title>
        <authorList>
            <person name="Petersen C."/>
            <person name="Sorensen T."/>
            <person name="Nielsen M.R."/>
            <person name="Sondergaard T.E."/>
            <person name="Sorensen J.L."/>
            <person name="Fitzpatrick D.A."/>
            <person name="Frisvad J.C."/>
            <person name="Nielsen K.L."/>
        </authorList>
    </citation>
    <scope>NUCLEOTIDE SEQUENCE</scope>
    <source>
        <strain evidence="7">IBT 29677</strain>
    </source>
</reference>
<dbReference type="PANTHER" id="PTHR47785">
    <property type="entry name" value="ZN(II)2CYS6 TRANSCRIPTION FACTOR (EUROFUNG)-RELATED-RELATED"/>
    <property type="match status" value="1"/>
</dbReference>
<dbReference type="SUPFAM" id="SSF57701">
    <property type="entry name" value="Zn2/Cys6 DNA-binding domain"/>
    <property type="match status" value="1"/>
</dbReference>
<evidence type="ECO:0000313" key="7">
    <source>
        <dbReference type="EMBL" id="KAJ5378604.1"/>
    </source>
</evidence>
<evidence type="ECO:0000256" key="4">
    <source>
        <dbReference type="ARBA" id="ARBA00023242"/>
    </source>
</evidence>
<comment type="caution">
    <text evidence="7">The sequence shown here is derived from an EMBL/GenBank/DDBJ whole genome shotgun (WGS) entry which is preliminary data.</text>
</comment>
<sequence>MSTPGMDSQAIGQAPSDSAARKRKRTACRTCRERRVKCDNGRPSCHSCCTLKLACVYPDDRSSASPKFDSGSVEILHQLQGIRTVLDSIAQTQKDSNASPTYDLTTILTTEPNLRYASSNDYNPGHVHRGNLSDGTGHSPSNRLCAGVERLLFWPKVMEFLGEPIVEKSFVLECNLNIAGLAPDRQSSKYGIREDDFLTLCRNFLDYVHVRNPILEPSELEQHAKQLAEAGLKWDTKSCLVLLACALGCFASEYFPEGADAPDENSTRDDASYTRAETYYEAACKRIGYLGTTLMDIQCLYLAGIYKKHTLRILEAWFLTEQACSRLHAYLLCQQRPTGPYEQSDYRLEQRLYWSCVKAESEFLNEIPLIRSALISLDYPDLFPSPPTLPCAESPNINSRDALFNKSQEQSWLYYLAEIALRRTLDQAIPLIYSPEGPEIWMENISLILQRSSQIDEQLTAWYNHLPLTIRPSVNTEIPSNDQLSLFLLGRFLGGREAILRPFLYYVLHHNRAPINPAVLSRANEYVYLARGLIIHLQKHRRHGGIWYALRGIWGLAMIISTIVHVEMSSLPPPADWRELIQISLQMLRTWSVEAADVRQMYDILVCAYRALCLEVGVSPELAD</sequence>
<dbReference type="InterPro" id="IPR053181">
    <property type="entry name" value="EcdB-like_regulator"/>
</dbReference>
<feature type="region of interest" description="Disordered" evidence="5">
    <location>
        <begin position="1"/>
        <end position="23"/>
    </location>
</feature>
<dbReference type="CDD" id="cd00067">
    <property type="entry name" value="GAL4"/>
    <property type="match status" value="1"/>
</dbReference>